<feature type="transmembrane region" description="Helical" evidence="1">
    <location>
        <begin position="224"/>
        <end position="248"/>
    </location>
</feature>
<feature type="transmembrane region" description="Helical" evidence="1">
    <location>
        <begin position="182"/>
        <end position="212"/>
    </location>
</feature>
<feature type="transmembrane region" description="Helical" evidence="1">
    <location>
        <begin position="377"/>
        <end position="397"/>
    </location>
</feature>
<dbReference type="EMBL" id="RBCK01000002">
    <property type="protein sequence ID" value="RKN71942.1"/>
    <property type="molecule type" value="Genomic_DNA"/>
</dbReference>
<evidence type="ECO:0000256" key="1">
    <source>
        <dbReference type="SAM" id="Phobius"/>
    </source>
</evidence>
<proteinExistence type="predicted"/>
<feature type="transmembrane region" description="Helical" evidence="1">
    <location>
        <begin position="287"/>
        <end position="307"/>
    </location>
</feature>
<gene>
    <name evidence="2" type="ORF">D7D54_05995</name>
</gene>
<feature type="transmembrane region" description="Helical" evidence="1">
    <location>
        <begin position="75"/>
        <end position="97"/>
    </location>
</feature>
<protein>
    <submittedName>
        <fullName evidence="2">Copper ABC transporter permease</fullName>
    </submittedName>
</protein>
<sequence>MKLFFKTYWTYFVSFIIPVIIMIGVYLSQGIYWNSDTSPLLGDGFHQYVIFDVALRNILHGNSSLFYTFTSGLGLNFYALSSYYLGSFLSPLVYFFNLSNMPDAVYLTTLLKFGLIGLSTYFSLNKLFQSIPKPLKLALSTSYALMSFTVSQLEIKTWLDVFILIPLIITGLHLLITEKKFLLYFTSLSILFIQNYYFGYMTALFLIFWYLCQISWDFKNRKSSFLDFMVTSFLAGMTSLIMTLPTLFDLQTHGEKLTEVTKFQTESSWYLDLFAKQFIGSFDTTKYGAIPMIFVGLFPFILTILFFTIKSIKFHVKLIYGIFFTFLITSFYIEALDLFWQGMHTPNMFLHRYAWIFSTLLIYTAAEVLNRLKEIKVWNFLASLFLVVTGFLATIYLKSHYSFLTDLNILLTLEFLVVYSLLLLAVIKKFISVNLFAILISLFIMVEMSLNASSQMDGIAKEWGFASRSAYNRDIPAMESFSTYIGNQFTRTEKLETQTGNDSMKFNYNGISQFSSVRNRSASSTLDKLGFKSSGTNLNLRYANNSILSDSLFGIQYNISENPIDKYGFQDVYQKDNLTLYENQFSLPIAFASQSVYNDVKFNEHTLDNQASFLNQLANVDFDYFSPIPYEKTENTDDLISVTSSSNEDATIQYQIEVPENSQVYFSFTNLHFSNDKQKKVDILVNGEKKTFTTDNVFSFFNLGYTKEKKTFNINVSFPGNSQVSFESPTFYRLDTQTLTEAIQKIKEQPVTVSTSKNKVFATYDVQQDTSIFFTIPYDKGWSAYQDGKKIEIKQAQTGFMKVDVPKGKGTITLSFIPNGFITGAICSFTSLLLFGIYNHKRKSSKI</sequence>
<feature type="transmembrane region" description="Helical" evidence="1">
    <location>
        <begin position="314"/>
        <end position="333"/>
    </location>
</feature>
<dbReference type="AlphaFoldDB" id="A0A3B0BGZ5"/>
<comment type="caution">
    <text evidence="2">The sequence shown here is derived from an EMBL/GenBank/DDBJ whole genome shotgun (WGS) entry which is preliminary data.</text>
</comment>
<keyword evidence="1" id="KW-0812">Transmembrane</keyword>
<evidence type="ECO:0000313" key="2">
    <source>
        <dbReference type="EMBL" id="RKN71942.1"/>
    </source>
</evidence>
<feature type="transmembrane region" description="Helical" evidence="1">
    <location>
        <begin position="158"/>
        <end position="176"/>
    </location>
</feature>
<evidence type="ECO:0000313" key="3">
    <source>
        <dbReference type="Proteomes" id="UP000280509"/>
    </source>
</evidence>
<dbReference type="InterPro" id="IPR018580">
    <property type="entry name" value="Uncharacterised_YfhO"/>
</dbReference>
<feature type="transmembrane region" description="Helical" evidence="1">
    <location>
        <begin position="353"/>
        <end position="370"/>
    </location>
</feature>
<feature type="transmembrane region" description="Helical" evidence="1">
    <location>
        <begin position="816"/>
        <end position="838"/>
    </location>
</feature>
<keyword evidence="3" id="KW-1185">Reference proteome</keyword>
<dbReference type="PANTHER" id="PTHR38454">
    <property type="entry name" value="INTEGRAL MEMBRANE PROTEIN-RELATED"/>
    <property type="match status" value="1"/>
</dbReference>
<keyword evidence="1" id="KW-1133">Transmembrane helix</keyword>
<accession>A0A3B0BGZ5</accession>
<feature type="transmembrane region" description="Helical" evidence="1">
    <location>
        <begin position="409"/>
        <end position="426"/>
    </location>
</feature>
<reference evidence="2 3" key="1">
    <citation type="submission" date="2018-09" db="EMBL/GenBank/DDBJ databases">
        <title>Draft genome sequence of Streptococcus sp. KCOM 1699 (=ChDC B353).</title>
        <authorList>
            <person name="Kook J.-K."/>
            <person name="Park S.-N."/>
            <person name="Lim Y.K."/>
        </authorList>
    </citation>
    <scope>NUCLEOTIDE SEQUENCE [LARGE SCALE GENOMIC DNA]</scope>
    <source>
        <strain evidence="2 3">ChDC B353</strain>
    </source>
</reference>
<keyword evidence="1" id="KW-0472">Membrane</keyword>
<dbReference type="RefSeq" id="WP_120719046.1">
    <property type="nucleotide sequence ID" value="NZ_RBCK01000002.1"/>
</dbReference>
<organism evidence="2 3">
    <name type="scientific">Streptococcus chosunensis</name>
    <dbReference type="NCBI Taxonomy" id="2707003"/>
    <lineage>
        <taxon>Bacteria</taxon>
        <taxon>Bacillati</taxon>
        <taxon>Bacillota</taxon>
        <taxon>Bacilli</taxon>
        <taxon>Lactobacillales</taxon>
        <taxon>Streptococcaceae</taxon>
        <taxon>Streptococcus</taxon>
        <taxon>Streptococcus mitis group</taxon>
    </lineage>
</organism>
<dbReference type="Pfam" id="PF09586">
    <property type="entry name" value="YfhO"/>
    <property type="match status" value="1"/>
</dbReference>
<feature type="transmembrane region" description="Helical" evidence="1">
    <location>
        <begin position="104"/>
        <end position="122"/>
    </location>
</feature>
<feature type="transmembrane region" description="Helical" evidence="1">
    <location>
        <begin position="433"/>
        <end position="450"/>
    </location>
</feature>
<name>A0A3B0BGZ5_9STRE</name>
<dbReference type="PANTHER" id="PTHR38454:SF1">
    <property type="entry name" value="INTEGRAL MEMBRANE PROTEIN"/>
    <property type="match status" value="1"/>
</dbReference>
<feature type="transmembrane region" description="Helical" evidence="1">
    <location>
        <begin position="12"/>
        <end position="33"/>
    </location>
</feature>
<dbReference type="Proteomes" id="UP000280509">
    <property type="component" value="Unassembled WGS sequence"/>
</dbReference>